<dbReference type="InterPro" id="IPR050172">
    <property type="entry name" value="SsuD_RutA_monooxygenase"/>
</dbReference>
<reference evidence="2 3" key="1">
    <citation type="submission" date="2020-11" db="EMBL/GenBank/DDBJ databases">
        <title>Pseudonocardia abyssalis sp. nov. and Pseudonocardia oceani sp. nov., description and phylogenomic analysis of two novel actinomycetes isolated from the deep Southern Ocean.</title>
        <authorList>
            <person name="Parra J."/>
        </authorList>
    </citation>
    <scope>NUCLEOTIDE SEQUENCE [LARGE SCALE GENOMIC DNA]</scope>
    <source>
        <strain evidence="2 3">KRD-168</strain>
    </source>
</reference>
<feature type="domain" description="Luciferase-like" evidence="1">
    <location>
        <begin position="5"/>
        <end position="287"/>
    </location>
</feature>
<keyword evidence="3" id="KW-1185">Reference proteome</keyword>
<evidence type="ECO:0000313" key="3">
    <source>
        <dbReference type="Proteomes" id="UP000694287"/>
    </source>
</evidence>
<dbReference type="EMBL" id="JADQDK010000001">
    <property type="protein sequence ID" value="MBW0132948.1"/>
    <property type="molecule type" value="Genomic_DNA"/>
</dbReference>
<dbReference type="Proteomes" id="UP000694287">
    <property type="component" value="Unassembled WGS sequence"/>
</dbReference>
<dbReference type="NCBIfam" id="TIGR03560">
    <property type="entry name" value="F420_Rv1855c"/>
    <property type="match status" value="1"/>
</dbReference>
<dbReference type="InterPro" id="IPR011251">
    <property type="entry name" value="Luciferase-like_dom"/>
</dbReference>
<dbReference type="PANTHER" id="PTHR42847">
    <property type="entry name" value="ALKANESULFONATE MONOOXYGENASE"/>
    <property type="match status" value="1"/>
</dbReference>
<sequence>MGIRLGYQIPNFSYGTPVAELFPTVVAQVREAEEAGFDTAFVMDHFYQLPGLGSPDQPMLEAYSTLSALAMATSRIQLSALVTGNTYRNPAVLAKTVSTLDVVSGGRAVLGIGAGWFELEHRQFGIDFGTFTERFEKLEESLSIIVPMLRGERPTVDGKWYRTESAMNEPRLRDDLPVMLGGGGEKKTFGLAARYAQHLNVICDPADLPRKLAALDERCAEAGRDRSTLETSFLAFVMMDEDGDTARALQRDHLRGIGVDLDALSDEERAAATARHFVGDPDEVAADLQTRVLDAGIDGLTVNLVPNGHQPGTVDLVGRTLRKLVG</sequence>
<name>A0ABS6UL35_9PSEU</name>
<protein>
    <submittedName>
        <fullName evidence="2">LLM class F420-dependent oxidoreductase</fullName>
    </submittedName>
</protein>
<dbReference type="RefSeq" id="WP_218605983.1">
    <property type="nucleotide sequence ID" value="NZ_JADQDJ010000476.1"/>
</dbReference>
<evidence type="ECO:0000259" key="1">
    <source>
        <dbReference type="Pfam" id="PF00296"/>
    </source>
</evidence>
<evidence type="ECO:0000313" key="2">
    <source>
        <dbReference type="EMBL" id="MBW0132948.1"/>
    </source>
</evidence>
<dbReference type="PANTHER" id="PTHR42847:SF8">
    <property type="entry name" value="CONSERVED PROTEIN"/>
    <property type="match status" value="1"/>
</dbReference>
<gene>
    <name evidence="2" type="ORF">I4I81_01575</name>
</gene>
<organism evidence="2 3">
    <name type="scientific">Pseudonocardia abyssalis</name>
    <dbReference type="NCBI Taxonomy" id="2792008"/>
    <lineage>
        <taxon>Bacteria</taxon>
        <taxon>Bacillati</taxon>
        <taxon>Actinomycetota</taxon>
        <taxon>Actinomycetes</taxon>
        <taxon>Pseudonocardiales</taxon>
        <taxon>Pseudonocardiaceae</taxon>
        <taxon>Pseudonocardia</taxon>
    </lineage>
</organism>
<comment type="caution">
    <text evidence="2">The sequence shown here is derived from an EMBL/GenBank/DDBJ whole genome shotgun (WGS) entry which is preliminary data.</text>
</comment>
<dbReference type="Pfam" id="PF00296">
    <property type="entry name" value="Bac_luciferase"/>
    <property type="match status" value="1"/>
</dbReference>
<proteinExistence type="predicted"/>
<accession>A0ABS6UL35</accession>
<dbReference type="InterPro" id="IPR019952">
    <property type="entry name" value="F420_OxRdatse_Rv1855c_pred"/>
</dbReference>